<dbReference type="AlphaFoldDB" id="A0A8J6GND6"/>
<dbReference type="EMBL" id="JAATJU010021341">
    <property type="protein sequence ID" value="KAH0513976.1"/>
    <property type="molecule type" value="Genomic_DNA"/>
</dbReference>
<accession>A0A8J6GND6</accession>
<evidence type="ECO:0000313" key="1">
    <source>
        <dbReference type="EMBL" id="KAH0513976.1"/>
    </source>
</evidence>
<evidence type="ECO:0000313" key="2">
    <source>
        <dbReference type="Proteomes" id="UP000710432"/>
    </source>
</evidence>
<dbReference type="InterPro" id="IPR043129">
    <property type="entry name" value="ATPase_NBD"/>
</dbReference>
<comment type="caution">
    <text evidence="1">The sequence shown here is derived from an EMBL/GenBank/DDBJ whole genome shotgun (WGS) entry which is preliminary data.</text>
</comment>
<dbReference type="SUPFAM" id="SSF53067">
    <property type="entry name" value="Actin-like ATPase domain"/>
    <property type="match status" value="1"/>
</dbReference>
<dbReference type="Proteomes" id="UP000710432">
    <property type="component" value="Unassembled WGS sequence"/>
</dbReference>
<protein>
    <submittedName>
        <fullName evidence="1">Actin-like protein 8</fullName>
    </submittedName>
</protein>
<organism evidence="1 2">
    <name type="scientific">Microtus ochrogaster</name>
    <name type="common">Prairie vole</name>
    <dbReference type="NCBI Taxonomy" id="79684"/>
    <lineage>
        <taxon>Eukaryota</taxon>
        <taxon>Metazoa</taxon>
        <taxon>Chordata</taxon>
        <taxon>Craniata</taxon>
        <taxon>Vertebrata</taxon>
        <taxon>Euteleostomi</taxon>
        <taxon>Mammalia</taxon>
        <taxon>Eutheria</taxon>
        <taxon>Euarchontoglires</taxon>
        <taxon>Glires</taxon>
        <taxon>Rodentia</taxon>
        <taxon>Myomorpha</taxon>
        <taxon>Muroidea</taxon>
        <taxon>Cricetidae</taxon>
        <taxon>Arvicolinae</taxon>
        <taxon>Microtus</taxon>
    </lineage>
</organism>
<proteinExistence type="predicted"/>
<sequence length="74" mass="7913">MATRTLIIDLGSGLLKASLSHWNEPWAVIQSIVTCLPCAENPASSEASNSPQLGVGMSHPETFSYSMQLGHVMI</sequence>
<name>A0A8J6GND6_MICOH</name>
<reference evidence="1" key="1">
    <citation type="submission" date="2020-03" db="EMBL/GenBank/DDBJ databases">
        <title>Studies in the Genomics of Life Span.</title>
        <authorList>
            <person name="Glass D."/>
        </authorList>
    </citation>
    <scope>NUCLEOTIDE SEQUENCE</scope>
    <source>
        <strain evidence="1">LTLLF</strain>
        <tissue evidence="1">Muscle</tissue>
    </source>
</reference>
<gene>
    <name evidence="1" type="ORF">LTLLF_137785</name>
</gene>